<reference evidence="1 2" key="2">
    <citation type="journal article" date="2016" name="Science">
        <title>A bacterium that degrades and assimilates poly(ethylene terephthalate).</title>
        <authorList>
            <person name="Yoshida S."/>
            <person name="Hiraga K."/>
            <person name="Takehana T."/>
            <person name="Taniguchi I."/>
            <person name="Yamaji H."/>
            <person name="Maeda Y."/>
            <person name="Toyohara K."/>
            <person name="Miyamoto K."/>
            <person name="Kimura Y."/>
            <person name="Oda K."/>
        </authorList>
    </citation>
    <scope>NUCLEOTIDE SEQUENCE [LARGE SCALE GENOMIC DNA]</scope>
    <source>
        <strain evidence="2">NBRC 110686 / TISTR 2288 / 201-F6</strain>
    </source>
</reference>
<accession>A0A0K8NWY0</accession>
<proteinExistence type="predicted"/>
<dbReference type="EMBL" id="BBYR01000011">
    <property type="protein sequence ID" value="GAP34789.1"/>
    <property type="molecule type" value="Genomic_DNA"/>
</dbReference>
<evidence type="ECO:0000313" key="2">
    <source>
        <dbReference type="Proteomes" id="UP000037660"/>
    </source>
</evidence>
<dbReference type="InterPro" id="IPR021409">
    <property type="entry name" value="DUF3047"/>
</dbReference>
<comment type="caution">
    <text evidence="1">The sequence shown here is derived from an EMBL/GenBank/DDBJ whole genome shotgun (WGS) entry which is preliminary data.</text>
</comment>
<reference evidence="2" key="1">
    <citation type="submission" date="2015-07" db="EMBL/GenBank/DDBJ databases">
        <title>Discovery of a poly(ethylene terephthalate assimilation.</title>
        <authorList>
            <person name="Yoshida S."/>
            <person name="Hiraga K."/>
            <person name="Takehana T."/>
            <person name="Taniguchi I."/>
            <person name="Yamaji H."/>
            <person name="Maeda Y."/>
            <person name="Toyohara K."/>
            <person name="Miyamoto K."/>
            <person name="Kimura Y."/>
            <person name="Oda K."/>
        </authorList>
    </citation>
    <scope>NUCLEOTIDE SEQUENCE [LARGE SCALE GENOMIC DNA]</scope>
    <source>
        <strain evidence="2">NBRC 110686 / TISTR 2288 / 201-F6</strain>
    </source>
</reference>
<organism evidence="1 2">
    <name type="scientific">Piscinibacter sakaiensis</name>
    <name type="common">Ideonella sakaiensis</name>
    <dbReference type="NCBI Taxonomy" id="1547922"/>
    <lineage>
        <taxon>Bacteria</taxon>
        <taxon>Pseudomonadati</taxon>
        <taxon>Pseudomonadota</taxon>
        <taxon>Betaproteobacteria</taxon>
        <taxon>Burkholderiales</taxon>
        <taxon>Sphaerotilaceae</taxon>
        <taxon>Piscinibacter</taxon>
    </lineage>
</organism>
<dbReference type="Proteomes" id="UP000037660">
    <property type="component" value="Unassembled WGS sequence"/>
</dbReference>
<dbReference type="RefSeq" id="WP_231638008.1">
    <property type="nucleotide sequence ID" value="NZ_BBYR01000011.1"/>
</dbReference>
<dbReference type="STRING" id="1547922.ISF6_0272"/>
<dbReference type="AlphaFoldDB" id="A0A0K8NWY0"/>
<gene>
    <name evidence="1" type="ORF">ISF6_0272</name>
</gene>
<protein>
    <recommendedName>
        <fullName evidence="3">DUF3047 domain-containing protein</fullName>
    </recommendedName>
</protein>
<dbReference type="Pfam" id="PF11249">
    <property type="entry name" value="DUF3047"/>
    <property type="match status" value="1"/>
</dbReference>
<sequence length="267" mass="29006">MTSRPARTRPSCHRLAPHALARPWLAAIALTSVLGLSACALPERTPAGEASVPAAAAWAEVGLPGKRATRYRFVASHDGRPAVAALSEGSASMLRRRLRVEPADLGSIRFDWWVPSLIPSADLRDRDAADSPVRVVLAFDGDHARLSPRNRMMFELAQTLTGEAPPYATLMYVWDNAAPLESVIPGGRSDRIRKIVVDAGPTGLREWRRHERDIARDFERAFGEPPGPLIGVALMTDSDNTVSRAAAYYGSIELLGRGGTATRRLLD</sequence>
<keyword evidence="2" id="KW-1185">Reference proteome</keyword>
<evidence type="ECO:0008006" key="3">
    <source>
        <dbReference type="Google" id="ProtNLM"/>
    </source>
</evidence>
<evidence type="ECO:0000313" key="1">
    <source>
        <dbReference type="EMBL" id="GAP34789.1"/>
    </source>
</evidence>
<name>A0A0K8NWY0_PISS1</name>